<evidence type="ECO:0000256" key="4">
    <source>
        <dbReference type="ARBA" id="ARBA00023242"/>
    </source>
</evidence>
<evidence type="ECO:0000259" key="6">
    <source>
        <dbReference type="PROSITE" id="PS51005"/>
    </source>
</evidence>
<feature type="compositionally biased region" description="Low complexity" evidence="5">
    <location>
        <begin position="298"/>
        <end position="307"/>
    </location>
</feature>
<feature type="region of interest" description="Disordered" evidence="5">
    <location>
        <begin position="292"/>
        <end position="315"/>
    </location>
</feature>
<evidence type="ECO:0000256" key="2">
    <source>
        <dbReference type="ARBA" id="ARBA00023125"/>
    </source>
</evidence>
<sequence>MADPSDLKFFAEDMKLVDYYLRNRVSTGKSNFITDINLYEEEPWLLPHVYHSQFYDKEWFYFVTRTRRARTTPKRTVPGHGGSKGGAWTTTTKQKTILDNNQIVIGYKSELSYHKKIDGKTKEITTGWCMTEYSLASPDKDDDLFQEVVLCHIREKKGIAEQFRFRPEINNNVVVEQPPQLEINNDVVEQPPELENIDNNINIVSDVIVPAGVDSAIGLQSDEDDHCVFEDEDCWINLDLIYAILDERDQQQPPILPQDINPPDQDMEEYADTLENMLEDHLENILEVEDDVDDDEATQQQQQQHAQIPLLPELGQDSRSRINSQLVFMEDEYVDQDLVFYLDDQNKSVGQAQQQSNHNFQDIARDQEMTPTVTNNAYGYQMQEADITSGFNQDSSCSSATQEQGRKRRWTF</sequence>
<feature type="region of interest" description="Disordered" evidence="5">
    <location>
        <begin position="390"/>
        <end position="412"/>
    </location>
</feature>
<dbReference type="AlphaFoldDB" id="A0ABD1AIQ1"/>
<dbReference type="InterPro" id="IPR036093">
    <property type="entry name" value="NAC_dom_sf"/>
</dbReference>
<dbReference type="PANTHER" id="PTHR31719">
    <property type="entry name" value="NAC TRANSCRIPTION FACTOR 56"/>
    <property type="match status" value="1"/>
</dbReference>
<dbReference type="EMBL" id="JBANAX010000510">
    <property type="protein sequence ID" value="KAL1205956.1"/>
    <property type="molecule type" value="Genomic_DNA"/>
</dbReference>
<comment type="caution">
    <text evidence="7">The sequence shown here is derived from an EMBL/GenBank/DDBJ whole genome shotgun (WGS) entry which is preliminary data.</text>
</comment>
<dbReference type="PROSITE" id="PS51005">
    <property type="entry name" value="NAC"/>
    <property type="match status" value="1"/>
</dbReference>
<keyword evidence="8" id="KW-1185">Reference proteome</keyword>
<dbReference type="InterPro" id="IPR003441">
    <property type="entry name" value="NAC-dom"/>
</dbReference>
<feature type="domain" description="NAC" evidence="6">
    <location>
        <begin position="3"/>
        <end position="156"/>
    </location>
</feature>
<gene>
    <name evidence="7" type="ORF">V5N11_018034</name>
</gene>
<dbReference type="SUPFAM" id="SSF101941">
    <property type="entry name" value="NAC domain"/>
    <property type="match status" value="1"/>
</dbReference>
<evidence type="ECO:0000256" key="1">
    <source>
        <dbReference type="ARBA" id="ARBA00023015"/>
    </source>
</evidence>
<feature type="compositionally biased region" description="Polar residues" evidence="5">
    <location>
        <begin position="390"/>
        <end position="403"/>
    </location>
</feature>
<keyword evidence="1" id="KW-0805">Transcription regulation</keyword>
<dbReference type="Proteomes" id="UP001558713">
    <property type="component" value="Unassembled WGS sequence"/>
</dbReference>
<evidence type="ECO:0000313" key="8">
    <source>
        <dbReference type="Proteomes" id="UP001558713"/>
    </source>
</evidence>
<keyword evidence="3" id="KW-0804">Transcription</keyword>
<reference evidence="7 8" key="1">
    <citation type="submission" date="2024-04" db="EMBL/GenBank/DDBJ databases">
        <title>Genome assembly C_amara_ONT_v2.</title>
        <authorList>
            <person name="Yant L."/>
            <person name="Moore C."/>
            <person name="Slenker M."/>
        </authorList>
    </citation>
    <scope>NUCLEOTIDE SEQUENCE [LARGE SCALE GENOMIC DNA]</scope>
    <source>
        <tissue evidence="7">Leaf</tissue>
    </source>
</reference>
<evidence type="ECO:0000256" key="5">
    <source>
        <dbReference type="SAM" id="MobiDB-lite"/>
    </source>
</evidence>
<name>A0ABD1AIQ1_CARAN</name>
<dbReference type="PANTHER" id="PTHR31719:SF43">
    <property type="entry name" value="NAC TRANSCRIPTION FACTOR 56"/>
    <property type="match status" value="1"/>
</dbReference>
<protein>
    <submittedName>
        <fullName evidence="7">NAC domain-containing protein 6</fullName>
    </submittedName>
</protein>
<dbReference type="Gene3D" id="2.170.150.80">
    <property type="entry name" value="NAC domain"/>
    <property type="match status" value="1"/>
</dbReference>
<dbReference type="Pfam" id="PF02365">
    <property type="entry name" value="NAM"/>
    <property type="match status" value="1"/>
</dbReference>
<keyword evidence="4" id="KW-0539">Nucleus</keyword>
<proteinExistence type="predicted"/>
<dbReference type="GO" id="GO:0003677">
    <property type="term" value="F:DNA binding"/>
    <property type="evidence" value="ECO:0007669"/>
    <property type="project" value="UniProtKB-KW"/>
</dbReference>
<organism evidence="7 8">
    <name type="scientific">Cardamine amara subsp. amara</name>
    <dbReference type="NCBI Taxonomy" id="228776"/>
    <lineage>
        <taxon>Eukaryota</taxon>
        <taxon>Viridiplantae</taxon>
        <taxon>Streptophyta</taxon>
        <taxon>Embryophyta</taxon>
        <taxon>Tracheophyta</taxon>
        <taxon>Spermatophyta</taxon>
        <taxon>Magnoliopsida</taxon>
        <taxon>eudicotyledons</taxon>
        <taxon>Gunneridae</taxon>
        <taxon>Pentapetalae</taxon>
        <taxon>rosids</taxon>
        <taxon>malvids</taxon>
        <taxon>Brassicales</taxon>
        <taxon>Brassicaceae</taxon>
        <taxon>Cardamineae</taxon>
        <taxon>Cardamine</taxon>
    </lineage>
</organism>
<evidence type="ECO:0000313" key="7">
    <source>
        <dbReference type="EMBL" id="KAL1205956.1"/>
    </source>
</evidence>
<evidence type="ECO:0000256" key="3">
    <source>
        <dbReference type="ARBA" id="ARBA00023163"/>
    </source>
</evidence>
<accession>A0ABD1AIQ1</accession>
<keyword evidence="2" id="KW-0238">DNA-binding</keyword>